<protein>
    <submittedName>
        <fullName evidence="1">Uncharacterized protein</fullName>
    </submittedName>
</protein>
<proteinExistence type="predicted"/>
<gene>
    <name evidence="1" type="ORF">AVEN_129786_1</name>
</gene>
<keyword evidence="2" id="KW-1185">Reference proteome</keyword>
<dbReference type="EMBL" id="BGPR01000993">
    <property type="protein sequence ID" value="GBM42350.1"/>
    <property type="molecule type" value="Genomic_DNA"/>
</dbReference>
<reference evidence="1 2" key="1">
    <citation type="journal article" date="2019" name="Sci. Rep.">
        <title>Orb-weaving spider Araneus ventricosus genome elucidates the spidroin gene catalogue.</title>
        <authorList>
            <person name="Kono N."/>
            <person name="Nakamura H."/>
            <person name="Ohtoshi R."/>
            <person name="Moran D.A.P."/>
            <person name="Shinohara A."/>
            <person name="Yoshida Y."/>
            <person name="Fujiwara M."/>
            <person name="Mori M."/>
            <person name="Tomita M."/>
            <person name="Arakawa K."/>
        </authorList>
    </citation>
    <scope>NUCLEOTIDE SEQUENCE [LARGE SCALE GENOMIC DNA]</scope>
</reference>
<dbReference type="AlphaFoldDB" id="A0A4Y2FLM2"/>
<accession>A0A4Y2FLM2</accession>
<evidence type="ECO:0000313" key="2">
    <source>
        <dbReference type="Proteomes" id="UP000499080"/>
    </source>
</evidence>
<sequence>MIKVYFICIESLKHVSITDFEKRYIEVVNLTFSDLGFQLPLTLSRQHIAHVGTQTELLCIMRQSAGYQHWSPSLPSRDVRLRLASNKHIDGSPS</sequence>
<comment type="caution">
    <text evidence="1">The sequence shown here is derived from an EMBL/GenBank/DDBJ whole genome shotgun (WGS) entry which is preliminary data.</text>
</comment>
<dbReference type="Proteomes" id="UP000499080">
    <property type="component" value="Unassembled WGS sequence"/>
</dbReference>
<name>A0A4Y2FLM2_ARAVE</name>
<organism evidence="1 2">
    <name type="scientific">Araneus ventricosus</name>
    <name type="common">Orbweaver spider</name>
    <name type="synonym">Epeira ventricosa</name>
    <dbReference type="NCBI Taxonomy" id="182803"/>
    <lineage>
        <taxon>Eukaryota</taxon>
        <taxon>Metazoa</taxon>
        <taxon>Ecdysozoa</taxon>
        <taxon>Arthropoda</taxon>
        <taxon>Chelicerata</taxon>
        <taxon>Arachnida</taxon>
        <taxon>Araneae</taxon>
        <taxon>Araneomorphae</taxon>
        <taxon>Entelegynae</taxon>
        <taxon>Araneoidea</taxon>
        <taxon>Araneidae</taxon>
        <taxon>Araneus</taxon>
    </lineage>
</organism>
<evidence type="ECO:0000313" key="1">
    <source>
        <dbReference type="EMBL" id="GBM42350.1"/>
    </source>
</evidence>